<dbReference type="EMBL" id="BAAAZA010000026">
    <property type="protein sequence ID" value="GAA3889937.1"/>
    <property type="molecule type" value="Genomic_DNA"/>
</dbReference>
<dbReference type="Proteomes" id="UP001501563">
    <property type="component" value="Unassembled WGS sequence"/>
</dbReference>
<feature type="region of interest" description="Disordered" evidence="1">
    <location>
        <begin position="1"/>
        <end position="34"/>
    </location>
</feature>
<keyword evidence="3" id="KW-1185">Reference proteome</keyword>
<proteinExistence type="predicted"/>
<gene>
    <name evidence="2" type="ORF">GCM10022207_66770</name>
</gene>
<accession>A0ABP7KWN1</accession>
<name>A0ABP7KWN1_9ACTN</name>
<protein>
    <submittedName>
        <fullName evidence="2">Uncharacterized protein</fullName>
    </submittedName>
</protein>
<evidence type="ECO:0000256" key="1">
    <source>
        <dbReference type="SAM" id="MobiDB-lite"/>
    </source>
</evidence>
<sequence>MTHRPYRNAGRALHRLSRSDDETRPRAEPRPMTRFEQRLAGQTAAMTQAAQLGGSTPAVRLRTVFKPLTTVSDERTT</sequence>
<organism evidence="2 3">
    <name type="scientific">Streptomyces lannensis</name>
    <dbReference type="NCBI Taxonomy" id="766498"/>
    <lineage>
        <taxon>Bacteria</taxon>
        <taxon>Bacillati</taxon>
        <taxon>Actinomycetota</taxon>
        <taxon>Actinomycetes</taxon>
        <taxon>Kitasatosporales</taxon>
        <taxon>Streptomycetaceae</taxon>
        <taxon>Streptomyces</taxon>
    </lineage>
</organism>
<evidence type="ECO:0000313" key="3">
    <source>
        <dbReference type="Proteomes" id="UP001501563"/>
    </source>
</evidence>
<reference evidence="3" key="1">
    <citation type="journal article" date="2019" name="Int. J. Syst. Evol. Microbiol.">
        <title>The Global Catalogue of Microorganisms (GCM) 10K type strain sequencing project: providing services to taxonomists for standard genome sequencing and annotation.</title>
        <authorList>
            <consortium name="The Broad Institute Genomics Platform"/>
            <consortium name="The Broad Institute Genome Sequencing Center for Infectious Disease"/>
            <person name="Wu L."/>
            <person name="Ma J."/>
        </authorList>
    </citation>
    <scope>NUCLEOTIDE SEQUENCE [LARGE SCALE GENOMIC DNA]</scope>
    <source>
        <strain evidence="3">JCM 16578</strain>
    </source>
</reference>
<comment type="caution">
    <text evidence="2">The sequence shown here is derived from an EMBL/GenBank/DDBJ whole genome shotgun (WGS) entry which is preliminary data.</text>
</comment>
<evidence type="ECO:0000313" key="2">
    <source>
        <dbReference type="EMBL" id="GAA3889937.1"/>
    </source>
</evidence>
<feature type="compositionally biased region" description="Basic residues" evidence="1">
    <location>
        <begin position="1"/>
        <end position="16"/>
    </location>
</feature>
<feature type="compositionally biased region" description="Basic and acidic residues" evidence="1">
    <location>
        <begin position="17"/>
        <end position="34"/>
    </location>
</feature>